<evidence type="ECO:0000313" key="8">
    <source>
        <dbReference type="Proteomes" id="UP001203207"/>
    </source>
</evidence>
<dbReference type="AlphaFoldDB" id="A0AAE3K859"/>
<dbReference type="Proteomes" id="UP001203207">
    <property type="component" value="Unassembled WGS sequence"/>
</dbReference>
<dbReference type="PROSITE" id="PS51900">
    <property type="entry name" value="CB"/>
    <property type="match status" value="1"/>
</dbReference>
<dbReference type="PROSITE" id="PS51898">
    <property type="entry name" value="TYR_RECOMBINASE"/>
    <property type="match status" value="1"/>
</dbReference>
<dbReference type="PANTHER" id="PTHR30349:SF41">
    <property type="entry name" value="INTEGRASE_RECOMBINASE PROTEIN MJ0367-RELATED"/>
    <property type="match status" value="1"/>
</dbReference>
<accession>A0AAE3K859</accession>
<evidence type="ECO:0000259" key="5">
    <source>
        <dbReference type="PROSITE" id="PS51898"/>
    </source>
</evidence>
<dbReference type="Pfam" id="PF00589">
    <property type="entry name" value="Phage_integrase"/>
    <property type="match status" value="1"/>
</dbReference>
<feature type="domain" description="Core-binding (CB)" evidence="6">
    <location>
        <begin position="34"/>
        <end position="124"/>
    </location>
</feature>
<dbReference type="CDD" id="cd00397">
    <property type="entry name" value="DNA_BRE_C"/>
    <property type="match status" value="1"/>
</dbReference>
<dbReference type="SUPFAM" id="SSF56349">
    <property type="entry name" value="DNA breaking-rejoining enzymes"/>
    <property type="match status" value="1"/>
</dbReference>
<reference evidence="7" key="2">
    <citation type="submission" date="2022-02" db="EMBL/GenBank/DDBJ databases">
        <authorList>
            <person name="Elcheninov A.G."/>
            <person name="Sorokin D.Y."/>
            <person name="Kublanov I.V."/>
        </authorList>
    </citation>
    <scope>NUCLEOTIDE SEQUENCE</scope>
    <source>
        <strain evidence="7">AArc-St2</strain>
    </source>
</reference>
<dbReference type="EMBL" id="JAKRVX010000002">
    <property type="protein sequence ID" value="MCL9816175.1"/>
    <property type="molecule type" value="Genomic_DNA"/>
</dbReference>
<evidence type="ECO:0000256" key="4">
    <source>
        <dbReference type="PROSITE-ProRule" id="PRU01248"/>
    </source>
</evidence>
<keyword evidence="3" id="KW-0233">DNA recombination</keyword>
<dbReference type="InterPro" id="IPR011010">
    <property type="entry name" value="DNA_brk_join_enz"/>
</dbReference>
<dbReference type="GO" id="GO:0003677">
    <property type="term" value="F:DNA binding"/>
    <property type="evidence" value="ECO:0007669"/>
    <property type="project" value="UniProtKB-UniRule"/>
</dbReference>
<gene>
    <name evidence="7" type="ORF">AArcSt2_04385</name>
</gene>
<dbReference type="PANTHER" id="PTHR30349">
    <property type="entry name" value="PHAGE INTEGRASE-RELATED"/>
    <property type="match status" value="1"/>
</dbReference>
<dbReference type="InterPro" id="IPR044068">
    <property type="entry name" value="CB"/>
</dbReference>
<dbReference type="InterPro" id="IPR050090">
    <property type="entry name" value="Tyrosine_recombinase_XerCD"/>
</dbReference>
<proteinExistence type="predicted"/>
<dbReference type="GO" id="GO:0015074">
    <property type="term" value="P:DNA integration"/>
    <property type="evidence" value="ECO:0007669"/>
    <property type="project" value="UniProtKB-KW"/>
</dbReference>
<dbReference type="GO" id="GO:0006310">
    <property type="term" value="P:DNA recombination"/>
    <property type="evidence" value="ECO:0007669"/>
    <property type="project" value="UniProtKB-KW"/>
</dbReference>
<evidence type="ECO:0000313" key="7">
    <source>
        <dbReference type="EMBL" id="MCL9816175.1"/>
    </source>
</evidence>
<organism evidence="7 8">
    <name type="scientific">Natronocalculus amylovorans</name>
    <dbReference type="NCBI Taxonomy" id="2917812"/>
    <lineage>
        <taxon>Archaea</taxon>
        <taxon>Methanobacteriati</taxon>
        <taxon>Methanobacteriota</taxon>
        <taxon>Stenosarchaea group</taxon>
        <taxon>Halobacteria</taxon>
        <taxon>Halobacteriales</taxon>
        <taxon>Haloferacaceae</taxon>
        <taxon>Natronocalculus</taxon>
    </lineage>
</organism>
<keyword evidence="2 4" id="KW-0238">DNA-binding</keyword>
<dbReference type="Gene3D" id="1.10.150.130">
    <property type="match status" value="1"/>
</dbReference>
<dbReference type="InterPro" id="IPR002104">
    <property type="entry name" value="Integrase_catalytic"/>
</dbReference>
<reference evidence="7" key="1">
    <citation type="journal article" date="2022" name="Syst. Appl. Microbiol.">
        <title>Natronocalculus amylovorans gen. nov., sp. nov., and Natranaeroarchaeum aerophilus sp. nov., dominant culturable amylolytic natronoarchaea from hypersaline soda lakes in southwestern Siberia.</title>
        <authorList>
            <person name="Sorokin D.Y."/>
            <person name="Elcheninov A.G."/>
            <person name="Khizhniak T.V."/>
            <person name="Koenen M."/>
            <person name="Bale N.J."/>
            <person name="Damste J.S.S."/>
            <person name="Kublanov I.V."/>
        </authorList>
    </citation>
    <scope>NUCLEOTIDE SEQUENCE</scope>
    <source>
        <strain evidence="7">AArc-St2</strain>
    </source>
</reference>
<feature type="domain" description="Tyr recombinase" evidence="5">
    <location>
        <begin position="193"/>
        <end position="372"/>
    </location>
</feature>
<keyword evidence="8" id="KW-1185">Reference proteome</keyword>
<protein>
    <submittedName>
        <fullName evidence="7">Site-specific integrase</fullName>
    </submittedName>
</protein>
<sequence length="375" mass="44342">MTKSEAATTPLEGIKVVTKPAENALNKRQLIDYRTEREQCLEWLLTFGKNPDRAEGYARTTVSTRAYRMDKFYRWVWTTEGKYTSHITHEHADEYLMYLAKEELSNAHKSACRKAIMMLYKWRHHRRGNDKWTPKITFSRRNQSTTPRDYLTREERVKVREASLEYGSVPDFDRTYGAERDQWRTYLAQRFEKPKSTITKQDWERANDWKIPSLVWTSLDAGLRPIEVARATVAWVDVDNSVLRIPREESSKNEEHWIVGLQNKTAEMLGYWIDQRSTIDKYDDTDALWLTRESNPYKSSALRYVLHRLCDLAEIDTDNRTMSWYTIRHSTGTYMTREEDLAAAQTQLRHTSPETTMKYDQTPVEDRRNALDRIG</sequence>
<evidence type="ECO:0000256" key="3">
    <source>
        <dbReference type="ARBA" id="ARBA00023172"/>
    </source>
</evidence>
<dbReference type="InterPro" id="IPR013762">
    <property type="entry name" value="Integrase-like_cat_sf"/>
</dbReference>
<evidence type="ECO:0000256" key="2">
    <source>
        <dbReference type="ARBA" id="ARBA00023125"/>
    </source>
</evidence>
<dbReference type="Gene3D" id="1.10.443.10">
    <property type="entry name" value="Intergrase catalytic core"/>
    <property type="match status" value="1"/>
</dbReference>
<name>A0AAE3K859_9EURY</name>
<keyword evidence="1" id="KW-0229">DNA integration</keyword>
<evidence type="ECO:0000259" key="6">
    <source>
        <dbReference type="PROSITE" id="PS51900"/>
    </source>
</evidence>
<dbReference type="InterPro" id="IPR010998">
    <property type="entry name" value="Integrase_recombinase_N"/>
</dbReference>
<dbReference type="RefSeq" id="WP_174654174.1">
    <property type="nucleotide sequence ID" value="NZ_JAKRVX010000002.1"/>
</dbReference>
<comment type="caution">
    <text evidence="7">The sequence shown here is derived from an EMBL/GenBank/DDBJ whole genome shotgun (WGS) entry which is preliminary data.</text>
</comment>
<evidence type="ECO:0000256" key="1">
    <source>
        <dbReference type="ARBA" id="ARBA00022908"/>
    </source>
</evidence>